<dbReference type="RefSeq" id="WP_015712892.1">
    <property type="nucleotide sequence ID" value="NC_015577.1"/>
</dbReference>
<dbReference type="GO" id="GO:0016787">
    <property type="term" value="F:hydrolase activity"/>
    <property type="evidence" value="ECO:0007669"/>
    <property type="project" value="UniProtKB-KW"/>
</dbReference>
<dbReference type="InterPro" id="IPR036380">
    <property type="entry name" value="Isochorismatase-like_sf"/>
</dbReference>
<reference evidence="3 4" key="2">
    <citation type="journal article" date="2011" name="ISME J.">
        <title>RNA-seq reveals cooperative metabolic interactions between two termite-gut spirochete species in co-culture.</title>
        <authorList>
            <person name="Rosenthal A.Z."/>
            <person name="Matson E.G."/>
            <person name="Eldar A."/>
            <person name="Leadbetter J.R."/>
        </authorList>
    </citation>
    <scope>NUCLEOTIDE SEQUENCE [LARGE SCALE GENOMIC DNA]</scope>
    <source>
        <strain evidence="4">ATCC BAA-888 / DSM 13862 / ZAS-9</strain>
    </source>
</reference>
<dbReference type="eggNOG" id="COG1335">
    <property type="taxonomic scope" value="Bacteria"/>
</dbReference>
<dbReference type="HOGENOM" id="CLU_923531_0_0_12"/>
<dbReference type="EMBL" id="CP001841">
    <property type="protein sequence ID" value="AEF80699.1"/>
    <property type="molecule type" value="Genomic_DNA"/>
</dbReference>
<name>F5YED1_LEAAZ</name>
<gene>
    <name evidence="3" type="ordered locus">TREAZ_2639</name>
</gene>
<dbReference type="InterPro" id="IPR000868">
    <property type="entry name" value="Isochorismatase-like_dom"/>
</dbReference>
<dbReference type="InParanoid" id="F5YED1"/>
<accession>F5YED1</accession>
<sequence length="245" mass="27680">MDYHIRRQKIAMKDGLCCWETIEEEIQYPASETALVIVDMWDKHWCTGANIRGAPIAEKINAAANRARDKGILVVHAPSDTMDFYEGTEARKRILSVPRLNTIPEPVPVAEQPLPIDDTDGGSDTADQYAPNTKVWTRQTDKIKIDQGHDIICGDEGDLLFSYLYAKGIKLIIYMGVHTNMCILNRSFAIKKMLKRGMLPLLVRDLTDAMYNPAMLPYVSHDEGTVLVINYIEKFYCPTIDSSQL</sequence>
<keyword evidence="4" id="KW-1185">Reference proteome</keyword>
<dbReference type="Proteomes" id="UP000009222">
    <property type="component" value="Chromosome"/>
</dbReference>
<feature type="region of interest" description="Disordered" evidence="1">
    <location>
        <begin position="108"/>
        <end position="129"/>
    </location>
</feature>
<dbReference type="KEGG" id="taz:TREAZ_2639"/>
<proteinExistence type="predicted"/>
<evidence type="ECO:0000259" key="2">
    <source>
        <dbReference type="Pfam" id="PF00857"/>
    </source>
</evidence>
<dbReference type="Gene3D" id="3.40.50.850">
    <property type="entry name" value="Isochorismatase-like"/>
    <property type="match status" value="1"/>
</dbReference>
<reference evidence="4" key="1">
    <citation type="submission" date="2009-12" db="EMBL/GenBank/DDBJ databases">
        <title>Complete sequence of Treponema azotonutricium strain ZAS-9.</title>
        <authorList>
            <person name="Tetu S.G."/>
            <person name="Matson E."/>
            <person name="Ren Q."/>
            <person name="Seshadri R."/>
            <person name="Elbourne L."/>
            <person name="Hassan K.A."/>
            <person name="Durkin A."/>
            <person name="Radune D."/>
            <person name="Mohamoud Y."/>
            <person name="Shay R."/>
            <person name="Jin S."/>
            <person name="Zhang X."/>
            <person name="Lucey K."/>
            <person name="Ballor N.R."/>
            <person name="Ottesen E."/>
            <person name="Rosenthal R."/>
            <person name="Allen A."/>
            <person name="Leadbetter J.R."/>
            <person name="Paulsen I.T."/>
        </authorList>
    </citation>
    <scope>NUCLEOTIDE SEQUENCE [LARGE SCALE GENOMIC DNA]</scope>
    <source>
        <strain evidence="4">ATCC BAA-888 / DSM 13862 / ZAS-9</strain>
    </source>
</reference>
<evidence type="ECO:0000313" key="3">
    <source>
        <dbReference type="EMBL" id="AEF80699.1"/>
    </source>
</evidence>
<feature type="domain" description="Isochorismatase-like" evidence="2">
    <location>
        <begin position="33"/>
        <end position="209"/>
    </location>
</feature>
<evidence type="ECO:0000256" key="1">
    <source>
        <dbReference type="SAM" id="MobiDB-lite"/>
    </source>
</evidence>
<dbReference type="AlphaFoldDB" id="F5YED1"/>
<keyword evidence="3" id="KW-0378">Hydrolase</keyword>
<dbReference type="Pfam" id="PF00857">
    <property type="entry name" value="Isochorismatase"/>
    <property type="match status" value="1"/>
</dbReference>
<dbReference type="SUPFAM" id="SSF52499">
    <property type="entry name" value="Isochorismatase-like hydrolases"/>
    <property type="match status" value="1"/>
</dbReference>
<evidence type="ECO:0000313" key="4">
    <source>
        <dbReference type="Proteomes" id="UP000009222"/>
    </source>
</evidence>
<dbReference type="STRING" id="545695.TREAZ_2639"/>
<protein>
    <submittedName>
        <fullName evidence="3">Isochorismatase hydrolase</fullName>
    </submittedName>
</protein>
<organism evidence="3 4">
    <name type="scientific">Leadbettera azotonutricia (strain ATCC BAA-888 / DSM 13862 / ZAS-9)</name>
    <name type="common">Treponema azotonutricium</name>
    <dbReference type="NCBI Taxonomy" id="545695"/>
    <lineage>
        <taxon>Bacteria</taxon>
        <taxon>Pseudomonadati</taxon>
        <taxon>Spirochaetota</taxon>
        <taxon>Spirochaetia</taxon>
        <taxon>Spirochaetales</taxon>
        <taxon>Breznakiellaceae</taxon>
        <taxon>Leadbettera</taxon>
    </lineage>
</organism>